<accession>A0A0P0Z8Y3</accession>
<proteinExistence type="predicted"/>
<sequence>MDFDIAVTPSYSLLEPAFPQPREGDLRALRNQWFLRNCVRDNDMIVRRCARKWDALSYRAQNGNETGDGSSLYMFKDKVNASGRWRLKAALILVRDRIARNIAT</sequence>
<protein>
    <submittedName>
        <fullName evidence="1">Choline dehydrogenase</fullName>
    </submittedName>
</protein>
<evidence type="ECO:0000313" key="1">
    <source>
        <dbReference type="EMBL" id="BAT31307.1"/>
    </source>
</evidence>
<name>A0A0P0Z8Y3_9HYPH</name>
<dbReference type="EMBL" id="LC066397">
    <property type="protein sequence ID" value="BAT31307.1"/>
    <property type="molecule type" value="Genomic_DNA"/>
</dbReference>
<organism evidence="1">
    <name type="scientific">Fulvimarina pelagi</name>
    <dbReference type="NCBI Taxonomy" id="217511"/>
    <lineage>
        <taxon>Bacteria</taxon>
        <taxon>Pseudomonadati</taxon>
        <taxon>Pseudomonadota</taxon>
        <taxon>Alphaproteobacteria</taxon>
        <taxon>Hyphomicrobiales</taxon>
        <taxon>Aurantimonadaceae</taxon>
        <taxon>Fulvimarina</taxon>
    </lineage>
</organism>
<reference evidence="1" key="1">
    <citation type="journal article" date="2015" name="Proc. Natl. Acad. Sci. U.S.A.">
        <title>Bacterial clade with the ribosomal RNA operon on a small plasmid rather than the chromosome.</title>
        <authorList>
            <person name="Anda M."/>
            <person name="Ohtsubo Y."/>
            <person name="Okubo T."/>
            <person name="Sugawara M."/>
            <person name="Nagata Y."/>
            <person name="Tsuda M."/>
            <person name="Minamisawa K."/>
            <person name="Mitsui H."/>
        </authorList>
    </citation>
    <scope>NUCLEOTIDE SEQUENCE</scope>
    <source>
        <strain evidence="1">DSM 15513</strain>
    </source>
</reference>
<dbReference type="AlphaFoldDB" id="A0A0P0Z8Y3"/>